<dbReference type="AlphaFoldDB" id="A0A371FAU4"/>
<dbReference type="Proteomes" id="UP000257109">
    <property type="component" value="Unassembled WGS sequence"/>
</dbReference>
<accession>A0A371FAU4</accession>
<dbReference type="EMBL" id="QJKJ01009851">
    <property type="protein sequence ID" value="RDX75410.1"/>
    <property type="molecule type" value="Genomic_DNA"/>
</dbReference>
<sequence>MGYPSKQNLSKLSSFINFSLDAIKMECYDICHRSKECMVPFPLSNNNTNITHGLHYFLTIVDDYSRVYGFIYYDVAHALRFQDSSPFSFFFFVFEGANNGVTPCEMYGKPPSYEYLRVIDYLYYVKTPTKSKSLDAFMLGIPKVKRVGKCIIHELKSFYYQEIQHKEDNSITKFPDVIMIHEENCLYKITRTSNQTTPKVSQGLLVSCSYSRNPTQHISTSAYSRPSHSMMSPKHFHRL</sequence>
<feature type="non-terminal residue" evidence="2">
    <location>
        <position position="1"/>
    </location>
</feature>
<reference evidence="2" key="1">
    <citation type="submission" date="2018-05" db="EMBL/GenBank/DDBJ databases">
        <title>Draft genome of Mucuna pruriens seed.</title>
        <authorList>
            <person name="Nnadi N.E."/>
            <person name="Vos R."/>
            <person name="Hasami M.H."/>
            <person name="Devisetty U.K."/>
            <person name="Aguiy J.C."/>
        </authorList>
    </citation>
    <scope>NUCLEOTIDE SEQUENCE [LARGE SCALE GENOMIC DNA]</scope>
    <source>
        <strain evidence="2">JCA_2017</strain>
    </source>
</reference>
<keyword evidence="3" id="KW-1185">Reference proteome</keyword>
<protein>
    <submittedName>
        <fullName evidence="2">Uncharacterized protein</fullName>
    </submittedName>
</protein>
<evidence type="ECO:0000256" key="1">
    <source>
        <dbReference type="SAM" id="MobiDB-lite"/>
    </source>
</evidence>
<evidence type="ECO:0000313" key="3">
    <source>
        <dbReference type="Proteomes" id="UP000257109"/>
    </source>
</evidence>
<feature type="region of interest" description="Disordered" evidence="1">
    <location>
        <begin position="217"/>
        <end position="239"/>
    </location>
</feature>
<gene>
    <name evidence="2" type="ORF">CR513_44705</name>
</gene>
<feature type="compositionally biased region" description="Polar residues" evidence="1">
    <location>
        <begin position="217"/>
        <end position="230"/>
    </location>
</feature>
<organism evidence="2 3">
    <name type="scientific">Mucuna pruriens</name>
    <name type="common">Velvet bean</name>
    <name type="synonym">Dolichos pruriens</name>
    <dbReference type="NCBI Taxonomy" id="157652"/>
    <lineage>
        <taxon>Eukaryota</taxon>
        <taxon>Viridiplantae</taxon>
        <taxon>Streptophyta</taxon>
        <taxon>Embryophyta</taxon>
        <taxon>Tracheophyta</taxon>
        <taxon>Spermatophyta</taxon>
        <taxon>Magnoliopsida</taxon>
        <taxon>eudicotyledons</taxon>
        <taxon>Gunneridae</taxon>
        <taxon>Pentapetalae</taxon>
        <taxon>rosids</taxon>
        <taxon>fabids</taxon>
        <taxon>Fabales</taxon>
        <taxon>Fabaceae</taxon>
        <taxon>Papilionoideae</taxon>
        <taxon>50 kb inversion clade</taxon>
        <taxon>NPAAA clade</taxon>
        <taxon>indigoferoid/millettioid clade</taxon>
        <taxon>Phaseoleae</taxon>
        <taxon>Mucuna</taxon>
    </lineage>
</organism>
<proteinExistence type="predicted"/>
<comment type="caution">
    <text evidence="2">The sequence shown here is derived from an EMBL/GenBank/DDBJ whole genome shotgun (WGS) entry which is preliminary data.</text>
</comment>
<evidence type="ECO:0000313" key="2">
    <source>
        <dbReference type="EMBL" id="RDX75410.1"/>
    </source>
</evidence>
<name>A0A371FAU4_MUCPR</name>